<dbReference type="Gene3D" id="3.30.300.30">
    <property type="match status" value="1"/>
</dbReference>
<name>A0A9P7GN56_9AGAR</name>
<reference evidence="5" key="1">
    <citation type="submission" date="2021-02" db="EMBL/GenBank/DDBJ databases">
        <authorList>
            <person name="Nieuwenhuis M."/>
            <person name="Van De Peppel L.J.J."/>
        </authorList>
    </citation>
    <scope>NUCLEOTIDE SEQUENCE</scope>
    <source>
        <strain evidence="5">D49</strain>
    </source>
</reference>
<evidence type="ECO:0000256" key="2">
    <source>
        <dbReference type="SAM" id="MobiDB-lite"/>
    </source>
</evidence>
<dbReference type="Gene3D" id="3.40.50.12780">
    <property type="entry name" value="N-terminal domain of ligase-like"/>
    <property type="match status" value="1"/>
</dbReference>
<feature type="region of interest" description="Disordered" evidence="2">
    <location>
        <begin position="355"/>
        <end position="472"/>
    </location>
</feature>
<dbReference type="PANTHER" id="PTHR45527:SF1">
    <property type="entry name" value="FATTY ACID SYNTHASE"/>
    <property type="match status" value="1"/>
</dbReference>
<dbReference type="AlphaFoldDB" id="A0A9P7GN56"/>
<feature type="transmembrane region" description="Helical" evidence="3">
    <location>
        <begin position="642"/>
        <end position="662"/>
    </location>
</feature>
<dbReference type="PANTHER" id="PTHR45527">
    <property type="entry name" value="NONRIBOSOMAL PEPTIDE SYNTHETASE"/>
    <property type="match status" value="1"/>
</dbReference>
<feature type="domain" description="AMP-dependent synthetase/ligase" evidence="4">
    <location>
        <begin position="42"/>
        <end position="140"/>
    </location>
</feature>
<evidence type="ECO:0000313" key="6">
    <source>
        <dbReference type="Proteomes" id="UP000717328"/>
    </source>
</evidence>
<dbReference type="GO" id="GO:0044550">
    <property type="term" value="P:secondary metabolite biosynthetic process"/>
    <property type="evidence" value="ECO:0007669"/>
    <property type="project" value="TreeGrafter"/>
</dbReference>
<dbReference type="Proteomes" id="UP000717328">
    <property type="component" value="Unassembled WGS sequence"/>
</dbReference>
<dbReference type="GO" id="GO:0031177">
    <property type="term" value="F:phosphopantetheine binding"/>
    <property type="evidence" value="ECO:0007669"/>
    <property type="project" value="TreeGrafter"/>
</dbReference>
<evidence type="ECO:0000256" key="1">
    <source>
        <dbReference type="ARBA" id="ARBA00023268"/>
    </source>
</evidence>
<protein>
    <recommendedName>
        <fullName evidence="4">AMP-dependent synthetase/ligase domain-containing protein</fullName>
    </recommendedName>
</protein>
<keyword evidence="1" id="KW-0511">Multifunctional enzyme</keyword>
<dbReference type="OrthoDB" id="408177at2759"/>
<reference evidence="5" key="2">
    <citation type="submission" date="2021-10" db="EMBL/GenBank/DDBJ databases">
        <title>Phylogenomics reveals ancestral predisposition of the termite-cultivated fungus Termitomyces towards a domesticated lifestyle.</title>
        <authorList>
            <person name="Auxier B."/>
            <person name="Grum-Grzhimaylo A."/>
            <person name="Cardenas M.E."/>
            <person name="Lodge J.D."/>
            <person name="Laessoe T."/>
            <person name="Pedersen O."/>
            <person name="Smith M.E."/>
            <person name="Kuyper T.W."/>
            <person name="Franco-Molano E.A."/>
            <person name="Baroni T.J."/>
            <person name="Aanen D.K."/>
        </authorList>
    </citation>
    <scope>NUCLEOTIDE SEQUENCE</scope>
    <source>
        <strain evidence="5">D49</strain>
    </source>
</reference>
<proteinExistence type="predicted"/>
<comment type="caution">
    <text evidence="5">The sequence shown here is derived from an EMBL/GenBank/DDBJ whole genome shotgun (WGS) entry which is preliminary data.</text>
</comment>
<evidence type="ECO:0000259" key="4">
    <source>
        <dbReference type="Pfam" id="PF00501"/>
    </source>
</evidence>
<keyword evidence="3" id="KW-0472">Membrane</keyword>
<feature type="compositionally biased region" description="Low complexity" evidence="2">
    <location>
        <begin position="372"/>
        <end position="386"/>
    </location>
</feature>
<feature type="compositionally biased region" description="Low complexity" evidence="2">
    <location>
        <begin position="407"/>
        <end position="416"/>
    </location>
</feature>
<dbReference type="GO" id="GO:0043041">
    <property type="term" value="P:amino acid activation for nonribosomal peptide biosynthetic process"/>
    <property type="evidence" value="ECO:0007669"/>
    <property type="project" value="TreeGrafter"/>
</dbReference>
<dbReference type="Gene3D" id="2.30.38.10">
    <property type="entry name" value="Luciferase, Domain 3"/>
    <property type="match status" value="1"/>
</dbReference>
<organism evidence="5 6">
    <name type="scientific">Sphagnurus paluster</name>
    <dbReference type="NCBI Taxonomy" id="117069"/>
    <lineage>
        <taxon>Eukaryota</taxon>
        <taxon>Fungi</taxon>
        <taxon>Dikarya</taxon>
        <taxon>Basidiomycota</taxon>
        <taxon>Agaricomycotina</taxon>
        <taxon>Agaricomycetes</taxon>
        <taxon>Agaricomycetidae</taxon>
        <taxon>Agaricales</taxon>
        <taxon>Tricholomatineae</taxon>
        <taxon>Lyophyllaceae</taxon>
        <taxon>Sphagnurus</taxon>
    </lineage>
</organism>
<dbReference type="SUPFAM" id="SSF56801">
    <property type="entry name" value="Acetyl-CoA synthetase-like"/>
    <property type="match status" value="2"/>
</dbReference>
<dbReference type="InterPro" id="IPR045851">
    <property type="entry name" value="AMP-bd_C_sf"/>
</dbReference>
<evidence type="ECO:0000256" key="3">
    <source>
        <dbReference type="SAM" id="Phobius"/>
    </source>
</evidence>
<keyword evidence="3" id="KW-1133">Transmembrane helix</keyword>
<dbReference type="InterPro" id="IPR000873">
    <property type="entry name" value="AMP-dep_synth/lig_dom"/>
</dbReference>
<evidence type="ECO:0000313" key="5">
    <source>
        <dbReference type="EMBL" id="KAG5653702.1"/>
    </source>
</evidence>
<keyword evidence="6" id="KW-1185">Reference proteome</keyword>
<sequence length="707" mass="78420">MDSRPFRQEPLQSLSPIGRVLFSKFGRGEIRDPPFQCIHQAFEFQARSHPDYIAVEDLHETITYAHLDRQANCLAACLRERGVFPGTRVALLVERSICMVVGILAVLKAGAAYVPLDGNVVSSSTLTHALSDSDASLVTIIHTMHRHCAGKTLGIGLPTPNNTVYILDEHMKPAKIGDIGILWAGGAGITRGYLNQPGRNAELYKRDPFLNDGRWYPNGGLEHLGRLDDQVKVKGFRVELDGVAAAMETTPGVKLAAAILIDGELWGFFFPPDIGEDIVKASASRVQPYYAVPTKYIPLKKFPTTINGKIDKVALRKLALKSSLYIAQSPPMHLLTPDAKIPKLPPVYPLVISNKRQSKESQASRYSDIERPPSQISQISSSNITPPSMPPRSKNRASPEQYSCFVSSSQYHSSRPSPSPPPPVPTRSKERPITPQREVNYRPSSSEADQECPPPSPSIYSPPPMHSRSRERQYWNRSVESIQQLVTEVSRRTPPRSTPPPQIIKIDRRTPSPKAASPVSSYHRTVSYHDTDKILYNEQQLPGHVEILLNLPITKEIEPSALEGQTSIWAGYKRDILPQKSRGFFGDLKHRVASRCRRFFGLVFFLNILVLIGIASNGSSVIKINEAVVANLFISILMRQDYVIDAFYLVFTSVPACWPLWIRTAAAGVHHIGGVHSGAGAASLVWQLYYTVQATRDMIGFKVRLAL</sequence>
<dbReference type="Pfam" id="PF00501">
    <property type="entry name" value="AMP-binding"/>
    <property type="match status" value="1"/>
</dbReference>
<accession>A0A9P7GN56</accession>
<dbReference type="GO" id="GO:0005737">
    <property type="term" value="C:cytoplasm"/>
    <property type="evidence" value="ECO:0007669"/>
    <property type="project" value="TreeGrafter"/>
</dbReference>
<dbReference type="EMBL" id="JABCKI010000038">
    <property type="protein sequence ID" value="KAG5653702.1"/>
    <property type="molecule type" value="Genomic_DNA"/>
</dbReference>
<gene>
    <name evidence="5" type="ORF">H0H81_011282</name>
</gene>
<feature type="compositionally biased region" description="Polar residues" evidence="2">
    <location>
        <begin position="396"/>
        <end position="406"/>
    </location>
</feature>
<keyword evidence="3" id="KW-0812">Transmembrane</keyword>
<feature type="region of interest" description="Disordered" evidence="2">
    <location>
        <begin position="486"/>
        <end position="522"/>
    </location>
</feature>
<feature type="transmembrane region" description="Helical" evidence="3">
    <location>
        <begin position="599"/>
        <end position="622"/>
    </location>
</feature>
<dbReference type="InterPro" id="IPR042099">
    <property type="entry name" value="ANL_N_sf"/>
</dbReference>
<feature type="compositionally biased region" description="Pro residues" evidence="2">
    <location>
        <begin position="452"/>
        <end position="465"/>
    </location>
</feature>